<dbReference type="InterPro" id="IPR015943">
    <property type="entry name" value="WD40/YVTN_repeat-like_dom_sf"/>
</dbReference>
<evidence type="ECO:0000313" key="1">
    <source>
        <dbReference type="EMBL" id="TJZ95167.1"/>
    </source>
</evidence>
<protein>
    <recommendedName>
        <fullName evidence="3">Ig-like domain repeat protein</fullName>
    </recommendedName>
</protein>
<dbReference type="SUPFAM" id="SSF69322">
    <property type="entry name" value="Tricorn protease domain 2"/>
    <property type="match status" value="1"/>
</dbReference>
<reference evidence="1 2" key="1">
    <citation type="submission" date="2019-04" db="EMBL/GenBank/DDBJ databases">
        <title>Streptomyces oryziradicis sp. nov., a novel actinomycete isolated from rhizosphere soil of rice (Oryza sativa L.).</title>
        <authorList>
            <person name="Li C."/>
        </authorList>
    </citation>
    <scope>NUCLEOTIDE SEQUENCE [LARGE SCALE GENOMIC DNA]</scope>
    <source>
        <strain evidence="1 2">NEAU-C40</strain>
    </source>
</reference>
<sequence>MRLTRLSLGVALAVLAGVITGVGPVAGAAGAGIPLPFAHFSHMVVDGVHGHVFLSGGAGSDGLLVTDLDGNTVATIASEPGATALALSGDGGTLFAALTGSDAISVIDTGTLKETARDGTGTGTSPSSLAVAGGRVWFGYGTVGAGGIGSLDVSGAQPEVALDQDPGPWGAPPLLATTPGPSGLLVAGAAGADSAAFAVFDVSAGAVKRTASATLGIPDLADFAVSADGQDVLAGSWGGGVRTSAYRTSDLLPDPDDPGRILYPAAVAVAPDGTVAASADDQELDVFAARGARPLNSYEASEGSRLAVHGAAWDPDGSRLFAVTTDNTSGSPALRVIQGPEVAETRAWASPEVVKAKPGESVAGTLTIETAGVPFLAPVAHVRRIDAAHPDGVALPDPVYTAGTLPVFSGGFTSVGSFSFSDTPPSQGEFSYRIDYTGDASHQAATGTVLAEVAKGAPAVTLTAPAKSGRTAPITIRGQLSTGPYASGEIVHVTRTDLAHPAGVPLRDVPVSADGTFEVADAPPVGGANTYTVRYPGDKAHLAASGAATVQVSRAATHLTLTTNARTYAYLGQAKAAVHLGTTYDSRTVAIYAQPSGGRKVLLKSGKVDAHGNLVVGYKLSHTTVFSAAFAGDYRYAPATATHSVGVHARVTDTLRLYDQSTRHGGKLYRVYIRDDPGRAPQFMAEIAPKHPGQCLFVTLQRFRSGSWHTISTSQCQPLGSGPAGSAAVVWLPWKSMPNGALYRVRAEYVHDGKDTTNLNTDGSWEYLTTVAHPA</sequence>
<organism evidence="1 2">
    <name type="scientific">Actinacidiphila oryziradicis</name>
    <dbReference type="NCBI Taxonomy" id="2571141"/>
    <lineage>
        <taxon>Bacteria</taxon>
        <taxon>Bacillati</taxon>
        <taxon>Actinomycetota</taxon>
        <taxon>Actinomycetes</taxon>
        <taxon>Kitasatosporales</taxon>
        <taxon>Streptomycetaceae</taxon>
        <taxon>Actinacidiphila</taxon>
    </lineage>
</organism>
<dbReference type="RefSeq" id="WP_136731028.1">
    <property type="nucleotide sequence ID" value="NZ_SUMC01000190.1"/>
</dbReference>
<dbReference type="Gene3D" id="2.130.10.10">
    <property type="entry name" value="YVTN repeat-like/Quinoprotein amine dehydrogenase"/>
    <property type="match status" value="2"/>
</dbReference>
<dbReference type="Proteomes" id="UP000305778">
    <property type="component" value="Unassembled WGS sequence"/>
</dbReference>
<name>A0A4U0RIU8_9ACTN</name>
<accession>A0A4U0RIU8</accession>
<comment type="caution">
    <text evidence="1">The sequence shown here is derived from an EMBL/GenBank/DDBJ whole genome shotgun (WGS) entry which is preliminary data.</text>
</comment>
<dbReference type="AlphaFoldDB" id="A0A4U0RIU8"/>
<gene>
    <name evidence="1" type="ORF">FCI23_52525</name>
</gene>
<dbReference type="EMBL" id="SUMC01000190">
    <property type="protein sequence ID" value="TJZ95167.1"/>
    <property type="molecule type" value="Genomic_DNA"/>
</dbReference>
<proteinExistence type="predicted"/>
<keyword evidence="2" id="KW-1185">Reference proteome</keyword>
<evidence type="ECO:0008006" key="3">
    <source>
        <dbReference type="Google" id="ProtNLM"/>
    </source>
</evidence>
<dbReference type="OrthoDB" id="4332189at2"/>
<evidence type="ECO:0000313" key="2">
    <source>
        <dbReference type="Proteomes" id="UP000305778"/>
    </source>
</evidence>